<dbReference type="Pfam" id="PF12464">
    <property type="entry name" value="Mac"/>
    <property type="match status" value="1"/>
</dbReference>
<dbReference type="GO" id="GO:0005829">
    <property type="term" value="C:cytosol"/>
    <property type="evidence" value="ECO:0007669"/>
    <property type="project" value="TreeGrafter"/>
</dbReference>
<dbReference type="Proteomes" id="UP000095463">
    <property type="component" value="Unassembled WGS sequence"/>
</dbReference>
<name>A0A1E5XQ11_9HYPH</name>
<dbReference type="SUPFAM" id="SSF51161">
    <property type="entry name" value="Trimeric LpxA-like enzymes"/>
    <property type="match status" value="1"/>
</dbReference>
<dbReference type="RefSeq" id="WP_069910110.1">
    <property type="nucleotide sequence ID" value="NZ_LAJE02000191.1"/>
</dbReference>
<dbReference type="GO" id="GO:0016407">
    <property type="term" value="F:acetyltransferase activity"/>
    <property type="evidence" value="ECO:0007669"/>
    <property type="project" value="InterPro"/>
</dbReference>
<dbReference type="Gene3D" id="2.160.10.10">
    <property type="entry name" value="Hexapeptide repeat proteins"/>
    <property type="match status" value="1"/>
</dbReference>
<dbReference type="InterPro" id="IPR018357">
    <property type="entry name" value="Hexapep_transf_CS"/>
</dbReference>
<keyword evidence="7" id="KW-1185">Reference proteome</keyword>
<keyword evidence="3" id="KW-0677">Repeat</keyword>
<dbReference type="InterPro" id="IPR001451">
    <property type="entry name" value="Hexapep"/>
</dbReference>
<dbReference type="PANTHER" id="PTHR23416:SF23">
    <property type="entry name" value="ACETYLTRANSFERASE C18B11.09C-RELATED"/>
    <property type="match status" value="1"/>
</dbReference>
<keyword evidence="4" id="KW-0012">Acyltransferase</keyword>
<organism evidence="6 7">
    <name type="scientific">Devosia insulae DS-56</name>
    <dbReference type="NCBI Taxonomy" id="1116389"/>
    <lineage>
        <taxon>Bacteria</taxon>
        <taxon>Pseudomonadati</taxon>
        <taxon>Pseudomonadota</taxon>
        <taxon>Alphaproteobacteria</taxon>
        <taxon>Hyphomicrobiales</taxon>
        <taxon>Devosiaceae</taxon>
        <taxon>Devosia</taxon>
    </lineage>
</organism>
<evidence type="ECO:0000313" key="6">
    <source>
        <dbReference type="EMBL" id="OEO30687.1"/>
    </source>
</evidence>
<evidence type="ECO:0000259" key="5">
    <source>
        <dbReference type="SMART" id="SM01266"/>
    </source>
</evidence>
<dbReference type="SMART" id="SM01266">
    <property type="entry name" value="Mac"/>
    <property type="match status" value="1"/>
</dbReference>
<dbReference type="GO" id="GO:0008374">
    <property type="term" value="F:O-acyltransferase activity"/>
    <property type="evidence" value="ECO:0007669"/>
    <property type="project" value="TreeGrafter"/>
</dbReference>
<dbReference type="AlphaFoldDB" id="A0A1E5XQ11"/>
<proteinExistence type="inferred from homology"/>
<gene>
    <name evidence="6" type="ORF">VW23_020045</name>
</gene>
<protein>
    <recommendedName>
        <fullName evidence="5">Maltose/galactoside acetyltransferase domain-containing protein</fullName>
    </recommendedName>
</protein>
<dbReference type="EMBL" id="LAJE02000191">
    <property type="protein sequence ID" value="OEO30687.1"/>
    <property type="molecule type" value="Genomic_DNA"/>
</dbReference>
<dbReference type="CDD" id="cd03357">
    <property type="entry name" value="LbH_MAT_GAT"/>
    <property type="match status" value="1"/>
</dbReference>
<dbReference type="InterPro" id="IPR024688">
    <property type="entry name" value="Mac_dom"/>
</dbReference>
<comment type="caution">
    <text evidence="6">The sequence shown here is derived from an EMBL/GenBank/DDBJ whole genome shotgun (WGS) entry which is preliminary data.</text>
</comment>
<keyword evidence="2" id="KW-0808">Transferase</keyword>
<feature type="domain" description="Maltose/galactoside acetyltransferase" evidence="5">
    <location>
        <begin position="6"/>
        <end position="60"/>
    </location>
</feature>
<sequence length="206" mass="22238">MSKTGYEKMVSGELYEGPDWDLIELQVEAKKKLDRLNAVPNWDMANRTAMFRDQLGSFGDSFVLSPVTWEYGKHIHIGEGVFINFECVFLDGAEVRIGDGTAIAPRVMFLTAGHPVDPHERERRDPKTGKLIGAQCINKPINIGKHCWIGAGTIIVGGVSIGDGTTIGAGSVVTRDIPAVVLAAGNPCRVIRKADAKPIRQAANAA</sequence>
<evidence type="ECO:0000256" key="4">
    <source>
        <dbReference type="ARBA" id="ARBA00023315"/>
    </source>
</evidence>
<dbReference type="InterPro" id="IPR051159">
    <property type="entry name" value="Hexapeptide_acetyltransf"/>
</dbReference>
<evidence type="ECO:0000256" key="3">
    <source>
        <dbReference type="ARBA" id="ARBA00022737"/>
    </source>
</evidence>
<accession>A0A1E5XQ11</accession>
<evidence type="ECO:0000256" key="1">
    <source>
        <dbReference type="ARBA" id="ARBA00007274"/>
    </source>
</evidence>
<evidence type="ECO:0000256" key="2">
    <source>
        <dbReference type="ARBA" id="ARBA00022679"/>
    </source>
</evidence>
<dbReference type="Pfam" id="PF00132">
    <property type="entry name" value="Hexapep"/>
    <property type="match status" value="1"/>
</dbReference>
<reference evidence="6 7" key="1">
    <citation type="journal article" date="2015" name="Genome Announc.">
        <title>Genome Assemblies of Three Soil-Associated Devosia species: D. insulae, D. limi, and D. soli.</title>
        <authorList>
            <person name="Hassan Y.I."/>
            <person name="Lepp D."/>
            <person name="Zhou T."/>
        </authorList>
    </citation>
    <scope>NUCLEOTIDE SEQUENCE [LARGE SCALE GENOMIC DNA]</scope>
    <source>
        <strain evidence="6 7">DS-56</strain>
    </source>
</reference>
<comment type="similarity">
    <text evidence="1">Belongs to the transferase hexapeptide repeat family.</text>
</comment>
<dbReference type="PANTHER" id="PTHR23416">
    <property type="entry name" value="SIALIC ACID SYNTHASE-RELATED"/>
    <property type="match status" value="1"/>
</dbReference>
<evidence type="ECO:0000313" key="7">
    <source>
        <dbReference type="Proteomes" id="UP000095463"/>
    </source>
</evidence>
<dbReference type="OrthoDB" id="9815592at2"/>
<dbReference type="PROSITE" id="PS00101">
    <property type="entry name" value="HEXAPEP_TRANSFERASES"/>
    <property type="match status" value="1"/>
</dbReference>
<dbReference type="InterPro" id="IPR011004">
    <property type="entry name" value="Trimer_LpxA-like_sf"/>
</dbReference>